<protein>
    <submittedName>
        <fullName evidence="2">Asparagine synthase</fullName>
    </submittedName>
</protein>
<evidence type="ECO:0000313" key="2">
    <source>
        <dbReference type="EMBL" id="BBE32397.1"/>
    </source>
</evidence>
<feature type="domain" description="Asparagine synthetase" evidence="1">
    <location>
        <begin position="475"/>
        <end position="589"/>
    </location>
</feature>
<name>A0AAD1FYZ2_SPHMI</name>
<dbReference type="Proteomes" id="UP000275727">
    <property type="component" value="Chromosome"/>
</dbReference>
<dbReference type="InterPro" id="IPR014729">
    <property type="entry name" value="Rossmann-like_a/b/a_fold"/>
</dbReference>
<dbReference type="SUPFAM" id="SSF52402">
    <property type="entry name" value="Adenine nucleotide alpha hydrolases-like"/>
    <property type="match status" value="1"/>
</dbReference>
<proteinExistence type="predicted"/>
<dbReference type="EMBL" id="AP018711">
    <property type="protein sequence ID" value="BBE32397.1"/>
    <property type="molecule type" value="Genomic_DNA"/>
</dbReference>
<dbReference type="KEGG" id="smic:SmB9_00550"/>
<evidence type="ECO:0000259" key="1">
    <source>
        <dbReference type="Pfam" id="PF00733"/>
    </source>
</evidence>
<dbReference type="RefSeq" id="WP_207790678.1">
    <property type="nucleotide sequence ID" value="NZ_RBWX01000008.1"/>
</dbReference>
<evidence type="ECO:0000313" key="3">
    <source>
        <dbReference type="Proteomes" id="UP000275727"/>
    </source>
</evidence>
<dbReference type="GO" id="GO:0004066">
    <property type="term" value="F:asparagine synthase (glutamine-hydrolyzing) activity"/>
    <property type="evidence" value="ECO:0007669"/>
    <property type="project" value="InterPro"/>
</dbReference>
<dbReference type="GO" id="GO:0006529">
    <property type="term" value="P:asparagine biosynthetic process"/>
    <property type="evidence" value="ECO:0007669"/>
    <property type="project" value="InterPro"/>
</dbReference>
<reference evidence="2 3" key="1">
    <citation type="submission" date="2018-06" db="EMBL/GenBank/DDBJ databases">
        <title>Complete Genome Sequence of the Microcystin-Degrading Bacterium Sphingosinicella microcystinivorans Strain B-9.</title>
        <authorList>
            <person name="Jin H."/>
            <person name="Nishizawa T."/>
            <person name="Guo Y."/>
            <person name="Nishizawa A."/>
            <person name="Park H."/>
            <person name="Kato H."/>
            <person name="Tsuji K."/>
            <person name="Harada K."/>
        </authorList>
    </citation>
    <scope>NUCLEOTIDE SEQUENCE [LARGE SCALE GENOMIC DNA]</scope>
    <source>
        <strain evidence="2 3">B9</strain>
    </source>
</reference>
<sequence>MKSATAAAFPRSSFGAAPPAWILIRRLEDHDAARRREAALRLIVREAGLAEQVAQDGLLIASSHERVSVADDVVLIGDVFGRRGGVDMSPPRGDPADHAAWLVENRWGRYAAVFLGGTGPSLMRDPMGMMPLHGLEIDGVLVAAPDVPPWLRTMGTALRVDQTALAHALAHPPLLTWAPVLTGVRTLTPGVLHSRHAKGWNETVIWHPARFVSNAGEDAETLKRRLADRVDMCVAAWAARYPAPHLELSGGLDSAIVLSSLARAGLTPSATNFTTGYEGGDERRFARPLAERYGIRLQAHDARAAAIDYARLAGDVPGAAPQLHGLDPVHEQVIADHAGAAGASAILTGQGGDAVFFQMPSLGIAADLAVANGLAAFRDPLVLDLAARTARSAGRVLGVMLRERLIGTPVGRDTFDRRLLGSAVLDVLEPERLRHPWLAGLGALPPGKRVQLEAIANCQLFFTPVRRGIDRPLIHPLLSQPIVELCLSIPTWQLAPDIRDRGLARDAFRARLPEALLARRRKGEASTYYNRAIAENLPFLRDYLLGGRLAEMGLLDKTRLETALDADRMMHVDETRPVPLYVSFEAWLRRQG</sequence>
<dbReference type="AlphaFoldDB" id="A0AAD1FYZ2"/>
<gene>
    <name evidence="2" type="ORF">SmB9_00550</name>
</gene>
<organism evidence="2 3">
    <name type="scientific">Sphingosinicella microcystinivorans</name>
    <dbReference type="NCBI Taxonomy" id="335406"/>
    <lineage>
        <taxon>Bacteria</taxon>
        <taxon>Pseudomonadati</taxon>
        <taxon>Pseudomonadota</taxon>
        <taxon>Alphaproteobacteria</taxon>
        <taxon>Sphingomonadales</taxon>
        <taxon>Sphingosinicellaceae</taxon>
        <taxon>Sphingosinicella</taxon>
    </lineage>
</organism>
<dbReference type="Gene3D" id="3.40.50.620">
    <property type="entry name" value="HUPs"/>
    <property type="match status" value="1"/>
</dbReference>
<feature type="domain" description="Asparagine synthetase" evidence="1">
    <location>
        <begin position="247"/>
        <end position="362"/>
    </location>
</feature>
<dbReference type="InterPro" id="IPR001962">
    <property type="entry name" value="Asn_synthase"/>
</dbReference>
<accession>A0AAD1FYZ2</accession>
<dbReference type="Pfam" id="PF00733">
    <property type="entry name" value="Asn_synthase"/>
    <property type="match status" value="2"/>
</dbReference>